<reference evidence="1 2" key="1">
    <citation type="submission" date="2015-07" db="EMBL/GenBank/DDBJ databases">
        <authorList>
            <person name="Noorani M."/>
        </authorList>
    </citation>
    <scope>NUCLEOTIDE SEQUENCE [LARGE SCALE GENOMIC DNA]</scope>
    <source>
        <strain evidence="1">BBA 69670</strain>
    </source>
</reference>
<gene>
    <name evidence="1" type="ORF">RSOLAG22IIIB_04207</name>
</gene>
<organism evidence="1 2">
    <name type="scientific">Rhizoctonia solani</name>
    <dbReference type="NCBI Taxonomy" id="456999"/>
    <lineage>
        <taxon>Eukaryota</taxon>
        <taxon>Fungi</taxon>
        <taxon>Dikarya</taxon>
        <taxon>Basidiomycota</taxon>
        <taxon>Agaricomycotina</taxon>
        <taxon>Agaricomycetes</taxon>
        <taxon>Cantharellales</taxon>
        <taxon>Ceratobasidiaceae</taxon>
        <taxon>Rhizoctonia</taxon>
    </lineage>
</organism>
<name>A0A0K6FWG7_9AGAM</name>
<protein>
    <submittedName>
        <fullName evidence="1">Uncharacterized protein</fullName>
    </submittedName>
</protein>
<dbReference type="Proteomes" id="UP000044841">
    <property type="component" value="Unassembled WGS sequence"/>
</dbReference>
<keyword evidence="2" id="KW-1185">Reference proteome</keyword>
<proteinExistence type="predicted"/>
<evidence type="ECO:0000313" key="2">
    <source>
        <dbReference type="Proteomes" id="UP000044841"/>
    </source>
</evidence>
<dbReference type="AlphaFoldDB" id="A0A0K6FWG7"/>
<evidence type="ECO:0000313" key="1">
    <source>
        <dbReference type="EMBL" id="CUA70469.1"/>
    </source>
</evidence>
<sequence>MDHLIECLRRALEEVPYFCWLAPMLKYQVPRLVGALQVGADEKTYARGSTSRNRQLNNRWKSDINSSSFQFELSKVGSSGSTPLARSASKPIAGLRQFLAPPFRFVDGSTPIDPFPRTHPSERRLASLARRYKLLPETNLA</sequence>
<dbReference type="EMBL" id="CYGV01001113">
    <property type="protein sequence ID" value="CUA70469.1"/>
    <property type="molecule type" value="Genomic_DNA"/>
</dbReference>
<accession>A0A0K6FWG7</accession>